<feature type="region of interest" description="Disordered" evidence="1">
    <location>
        <begin position="460"/>
        <end position="484"/>
    </location>
</feature>
<evidence type="ECO:0000313" key="2">
    <source>
        <dbReference type="EMBL" id="CBH12534.1"/>
    </source>
</evidence>
<feature type="region of interest" description="Disordered" evidence="1">
    <location>
        <begin position="633"/>
        <end position="690"/>
    </location>
</feature>
<feature type="compositionally biased region" description="Low complexity" evidence="1">
    <location>
        <begin position="465"/>
        <end position="474"/>
    </location>
</feature>
<accession>C9ZSZ9</accession>
<feature type="compositionally biased region" description="Polar residues" evidence="1">
    <location>
        <begin position="640"/>
        <end position="649"/>
    </location>
</feature>
<proteinExistence type="predicted"/>
<dbReference type="RefSeq" id="XP_011774814.1">
    <property type="nucleotide sequence ID" value="XM_011776512.1"/>
</dbReference>
<dbReference type="GeneID" id="23862677"/>
<evidence type="ECO:0000256" key="1">
    <source>
        <dbReference type="SAM" id="MobiDB-lite"/>
    </source>
</evidence>
<feature type="compositionally biased region" description="Polar residues" evidence="1">
    <location>
        <begin position="517"/>
        <end position="526"/>
    </location>
</feature>
<evidence type="ECO:0000313" key="3">
    <source>
        <dbReference type="Proteomes" id="UP000002316"/>
    </source>
</evidence>
<reference evidence="3" key="1">
    <citation type="journal article" date="2010" name="PLoS Negl. Trop. Dis.">
        <title>The genome sequence of Trypanosoma brucei gambiense, causative agent of chronic human african trypanosomiasis.</title>
        <authorList>
            <person name="Jackson A.P."/>
            <person name="Sanders M."/>
            <person name="Berry A."/>
            <person name="McQuillan J."/>
            <person name="Aslett M.A."/>
            <person name="Quail M.A."/>
            <person name="Chukualim B."/>
            <person name="Capewell P."/>
            <person name="MacLeod A."/>
            <person name="Melville S.E."/>
            <person name="Gibson W."/>
            <person name="Barry J.D."/>
            <person name="Berriman M."/>
            <person name="Hertz-Fowler C."/>
        </authorList>
    </citation>
    <scope>NUCLEOTIDE SEQUENCE [LARGE SCALE GENOMIC DNA]</scope>
    <source>
        <strain evidence="3">MHOM/CI/86/DAL972</strain>
    </source>
</reference>
<feature type="region of interest" description="Disordered" evidence="1">
    <location>
        <begin position="78"/>
        <end position="97"/>
    </location>
</feature>
<dbReference type="KEGG" id="tbg:TbgDal_VII4530"/>
<dbReference type="EMBL" id="FN554970">
    <property type="protein sequence ID" value="CBH12534.1"/>
    <property type="molecule type" value="Genomic_DNA"/>
</dbReference>
<name>C9ZSZ9_TRYB9</name>
<feature type="compositionally biased region" description="Polar residues" evidence="1">
    <location>
        <begin position="678"/>
        <end position="690"/>
    </location>
</feature>
<feature type="region of interest" description="Disordered" evidence="1">
    <location>
        <begin position="517"/>
        <end position="550"/>
    </location>
</feature>
<organism evidence="2 3">
    <name type="scientific">Trypanosoma brucei gambiense (strain MHOM/CI/86/DAL972)</name>
    <dbReference type="NCBI Taxonomy" id="679716"/>
    <lineage>
        <taxon>Eukaryota</taxon>
        <taxon>Discoba</taxon>
        <taxon>Euglenozoa</taxon>
        <taxon>Kinetoplastea</taxon>
        <taxon>Metakinetoplastina</taxon>
        <taxon>Trypanosomatida</taxon>
        <taxon>Trypanosomatidae</taxon>
        <taxon>Trypanosoma</taxon>
    </lineage>
</organism>
<protein>
    <submittedName>
        <fullName evidence="2">Uncharacterized protein</fullName>
    </submittedName>
</protein>
<dbReference type="OrthoDB" id="273903at2759"/>
<dbReference type="VEuPathDB" id="TriTrypDB:Tbg972.7.4530"/>
<dbReference type="AlphaFoldDB" id="C9ZSZ9"/>
<gene>
    <name evidence="2" type="ORF">TbgDal_VII4530</name>
</gene>
<sequence length="852" mass="92696">MMEKQWIVSSLLRSSEQGNAEGVNAFSTTTLGLKRQRDSQFYDGDGKPLRGLRREAASLMYNNRYLSEEELHRLEQSLSAGQGNTSVTSTADGKGGGSARRILNGLPALPDMFGVVPSTTSGGKAAKSAGGENGDSRCAVPAMNRWFLVQRSHVVQNRLTEGGNNSNDESAQQLGHQSARMGGCGYRWVRADALQVESSLTGSLVVAAMPVADTGASTGRTEMGSGGAKHKCVQEELQESWISQACLLAPPETEFSVVDAYKGSDPFSFFTVSEDEYRILNLESPQFQPSFLSRHNDVEEATPHHFNFDATMKLLTLYERFGNFVVVADRWTYANASGTGPADVNGADETLLPPPVEALMERYKLVSEAVLQYRLHMLRTVLRDGKSGRCDEAVSAAVGCRKPESRASREAVAAKSQKDTDDRLIASSHPLVSLMVKHPILETQRRRQEWLTQKFREIKDDDGKSCNNNDNGNPNKEDTSDEVSATANAASEIAMINGHRRSYLKDLAVMGTSSLSNHLDSSQMQNSRDHGDGGTSFAVGGNARSGSASPLESQLSVPLNICPIPTASPFWYDGLLERVRRERLREDMILESRENVPYHVAMMSLQKVGKQAKVLFDRLRTLTQETVAASVEEPEESDVSTRASGTSAVVDTGVGGKEGRGARPGKLATAKQCKKRQQQQLTDPSSEDSYQAVQEEVRRVPAICERLKLCVQAGWFLPPSYLGKGCGSDLKGSNGNTNNENSGGNRGAPVGGSSGGTNIIANRVLSNSSEALLLSLPPNTPRIHRSVEHELEKHLWEDHRALCDDSAEVQQLLGEVRVLYTQNVILRRFAGRCGTLKASLKKLASDASSMKI</sequence>
<feature type="compositionally biased region" description="Polar residues" evidence="1">
    <location>
        <begin position="78"/>
        <end position="91"/>
    </location>
</feature>
<dbReference type="Proteomes" id="UP000002316">
    <property type="component" value="Chromosome 7"/>
</dbReference>